<comment type="caution">
    <text evidence="2">The sequence shown here is derived from an EMBL/GenBank/DDBJ whole genome shotgun (WGS) entry which is preliminary data.</text>
</comment>
<evidence type="ECO:0000313" key="2">
    <source>
        <dbReference type="EMBL" id="MXP64668.1"/>
    </source>
</evidence>
<dbReference type="RefSeq" id="WP_160938042.1">
    <property type="nucleotide sequence ID" value="NZ_SNVJ01000013.1"/>
</dbReference>
<dbReference type="Pfam" id="PF01370">
    <property type="entry name" value="Epimerase"/>
    <property type="match status" value="1"/>
</dbReference>
<dbReference type="CDD" id="cd08946">
    <property type="entry name" value="SDR_e"/>
    <property type="match status" value="1"/>
</dbReference>
<dbReference type="InterPro" id="IPR036291">
    <property type="entry name" value="NAD(P)-bd_dom_sf"/>
</dbReference>
<dbReference type="Gene3D" id="3.40.50.720">
    <property type="entry name" value="NAD(P)-binding Rossmann-like Domain"/>
    <property type="match status" value="1"/>
</dbReference>
<dbReference type="InterPro" id="IPR050177">
    <property type="entry name" value="Lipid_A_modif_metabolic_enz"/>
</dbReference>
<gene>
    <name evidence="2" type="ORF">E0493_15050</name>
</gene>
<dbReference type="EMBL" id="SNVJ01000013">
    <property type="protein sequence ID" value="MXP64668.1"/>
    <property type="molecule type" value="Genomic_DNA"/>
</dbReference>
<dbReference type="AlphaFoldDB" id="A0A845BD60"/>
<evidence type="ECO:0000313" key="3">
    <source>
        <dbReference type="Proteomes" id="UP000460715"/>
    </source>
</evidence>
<name>A0A845BD60_9PROT</name>
<dbReference type="PANTHER" id="PTHR43245">
    <property type="entry name" value="BIFUNCTIONAL POLYMYXIN RESISTANCE PROTEIN ARNA"/>
    <property type="match status" value="1"/>
</dbReference>
<feature type="domain" description="NAD-dependent epimerase/dehydratase" evidence="1">
    <location>
        <begin position="3"/>
        <end position="243"/>
    </location>
</feature>
<dbReference type="SUPFAM" id="SSF51735">
    <property type="entry name" value="NAD(P)-binding Rossmann-fold domains"/>
    <property type="match status" value="1"/>
</dbReference>
<accession>A0A845BD60</accession>
<protein>
    <submittedName>
        <fullName evidence="2">SDR family oxidoreductase</fullName>
    </submittedName>
</protein>
<keyword evidence="3" id="KW-1185">Reference proteome</keyword>
<proteinExistence type="predicted"/>
<evidence type="ECO:0000259" key="1">
    <source>
        <dbReference type="Pfam" id="PF01370"/>
    </source>
</evidence>
<dbReference type="Proteomes" id="UP000460715">
    <property type="component" value="Unassembled WGS sequence"/>
</dbReference>
<dbReference type="OrthoDB" id="9795501at2"/>
<dbReference type="InterPro" id="IPR001509">
    <property type="entry name" value="Epimerase_deHydtase"/>
</dbReference>
<sequence>MRILITGNMGYVGPVLVAHLRRAMPEAYLAGFDRGWFGHCLTTRDPLPETLLDEQRFGDVRDLGVEDLRGFDAVVHLAAISNDPMGQRFEAVTDAINHRASVQVAKAAAEAGVKHFVFASSCSVYGFASEGRARVEEDTLNPLTAYARSKIDTEKSLRALDNSGMVISCLRFATACGMSPRLRLDLVLNDFVAGALVNNEVSVLSDGTPWRPLIHVRDMARAIEWAIQRRPENGGAFLTVNVGSERWNYQVRDLAEAVGQAMEGATVSIATSAPPDKRSYKVDFSLYEKLAPNHQPQETLEGAVAELRDRLREQGFADRDYRKSAAIRLVTLEKLIASGTVDGNLEPAGARRELQRGEAA</sequence>
<organism evidence="2 3">
    <name type="scientific">Teichococcus coralli</name>
    <dbReference type="NCBI Taxonomy" id="2545983"/>
    <lineage>
        <taxon>Bacteria</taxon>
        <taxon>Pseudomonadati</taxon>
        <taxon>Pseudomonadota</taxon>
        <taxon>Alphaproteobacteria</taxon>
        <taxon>Acetobacterales</taxon>
        <taxon>Roseomonadaceae</taxon>
        <taxon>Roseomonas</taxon>
    </lineage>
</organism>
<dbReference type="PANTHER" id="PTHR43245:SF23">
    <property type="entry name" value="NAD(P)-BINDING DOMAIN-CONTAINING PROTEIN"/>
    <property type="match status" value="1"/>
</dbReference>
<reference evidence="2 3" key="1">
    <citation type="submission" date="2019-03" db="EMBL/GenBank/DDBJ databases">
        <title>Roseomonas sp. a novel Roseomonas species isolated from Sea whip Gorgonian.</title>
        <authorList>
            <person name="Li F."/>
            <person name="Pan X."/>
            <person name="Huang S."/>
            <person name="Li Z."/>
            <person name="Meng B."/>
        </authorList>
    </citation>
    <scope>NUCLEOTIDE SEQUENCE [LARGE SCALE GENOMIC DNA]</scope>
    <source>
        <strain evidence="2 3">M0104</strain>
    </source>
</reference>